<gene>
    <name evidence="1" type="ORF">CPELLU_LOCUS5302</name>
</gene>
<name>A0A9N9BGN0_9GLOM</name>
<dbReference type="OrthoDB" id="2471113at2759"/>
<comment type="caution">
    <text evidence="1">The sequence shown here is derived from an EMBL/GenBank/DDBJ whole genome shotgun (WGS) entry which is preliminary data.</text>
</comment>
<accession>A0A9N9BGN0</accession>
<keyword evidence="2" id="KW-1185">Reference proteome</keyword>
<dbReference type="Proteomes" id="UP000789759">
    <property type="component" value="Unassembled WGS sequence"/>
</dbReference>
<organism evidence="1 2">
    <name type="scientific">Cetraspora pellucida</name>
    <dbReference type="NCBI Taxonomy" id="1433469"/>
    <lineage>
        <taxon>Eukaryota</taxon>
        <taxon>Fungi</taxon>
        <taxon>Fungi incertae sedis</taxon>
        <taxon>Mucoromycota</taxon>
        <taxon>Glomeromycotina</taxon>
        <taxon>Glomeromycetes</taxon>
        <taxon>Diversisporales</taxon>
        <taxon>Gigasporaceae</taxon>
        <taxon>Cetraspora</taxon>
    </lineage>
</organism>
<evidence type="ECO:0000313" key="2">
    <source>
        <dbReference type="Proteomes" id="UP000789759"/>
    </source>
</evidence>
<sequence>MFNTDLGHDQKKQEKLSVSITNSTIKSVEQPENIWYDTIQEVNVNVAYIEIDCLNIGNLIKYEIKKVTANENSTTNAVYQAHLLVNVDITLNITAKDVAALVVTEIEDGNDYS</sequence>
<evidence type="ECO:0000313" key="1">
    <source>
        <dbReference type="EMBL" id="CAG8563242.1"/>
    </source>
</evidence>
<proteinExistence type="predicted"/>
<protein>
    <submittedName>
        <fullName evidence="1">8499_t:CDS:1</fullName>
    </submittedName>
</protein>
<dbReference type="AlphaFoldDB" id="A0A9N9BGN0"/>
<dbReference type="EMBL" id="CAJVQA010003002">
    <property type="protein sequence ID" value="CAG8563242.1"/>
    <property type="molecule type" value="Genomic_DNA"/>
</dbReference>
<reference evidence="1" key="1">
    <citation type="submission" date="2021-06" db="EMBL/GenBank/DDBJ databases">
        <authorList>
            <person name="Kallberg Y."/>
            <person name="Tangrot J."/>
            <person name="Rosling A."/>
        </authorList>
    </citation>
    <scope>NUCLEOTIDE SEQUENCE</scope>
    <source>
        <strain evidence="1">FL966</strain>
    </source>
</reference>